<keyword evidence="2" id="KW-0808">Transferase</keyword>
<dbReference type="OrthoDB" id="9973266at2759"/>
<evidence type="ECO:0000313" key="3">
    <source>
        <dbReference type="EMBL" id="ODQ44350.1"/>
    </source>
</evidence>
<name>A0A1E3NDZ4_9ASCO</name>
<dbReference type="GeneID" id="30181501"/>
<keyword evidence="4" id="KW-1185">Reference proteome</keyword>
<protein>
    <recommendedName>
        <fullName evidence="5">Phosphoribosyltransferase domain-containing protein</fullName>
    </recommendedName>
</protein>
<reference evidence="3 4" key="1">
    <citation type="journal article" date="2016" name="Proc. Natl. Acad. Sci. U.S.A.">
        <title>Comparative genomics of biotechnologically important yeasts.</title>
        <authorList>
            <person name="Riley R."/>
            <person name="Haridas S."/>
            <person name="Wolfe K.H."/>
            <person name="Lopes M.R."/>
            <person name="Hittinger C.T."/>
            <person name="Goeker M."/>
            <person name="Salamov A.A."/>
            <person name="Wisecaver J.H."/>
            <person name="Long T.M."/>
            <person name="Calvey C.H."/>
            <person name="Aerts A.L."/>
            <person name="Barry K.W."/>
            <person name="Choi C."/>
            <person name="Clum A."/>
            <person name="Coughlan A.Y."/>
            <person name="Deshpande S."/>
            <person name="Douglass A.P."/>
            <person name="Hanson S.J."/>
            <person name="Klenk H.-P."/>
            <person name="LaButti K.M."/>
            <person name="Lapidus A."/>
            <person name="Lindquist E.A."/>
            <person name="Lipzen A.M."/>
            <person name="Meier-Kolthoff J.P."/>
            <person name="Ohm R.A."/>
            <person name="Otillar R.P."/>
            <person name="Pangilinan J.L."/>
            <person name="Peng Y."/>
            <person name="Rokas A."/>
            <person name="Rosa C.A."/>
            <person name="Scheuner C."/>
            <person name="Sibirny A.A."/>
            <person name="Slot J.C."/>
            <person name="Stielow J.B."/>
            <person name="Sun H."/>
            <person name="Kurtzman C.P."/>
            <person name="Blackwell M."/>
            <person name="Grigoriev I.V."/>
            <person name="Jeffries T.W."/>
        </authorList>
    </citation>
    <scope>NUCLEOTIDE SEQUENCE [LARGE SCALE GENOMIC DNA]</scope>
    <source>
        <strain evidence="3 4">NRRL Y-2026</strain>
    </source>
</reference>
<dbReference type="STRING" id="763406.A0A1E3NDZ4"/>
<evidence type="ECO:0008006" key="5">
    <source>
        <dbReference type="Google" id="ProtNLM"/>
    </source>
</evidence>
<dbReference type="GO" id="GO:0032265">
    <property type="term" value="P:XMP salvage"/>
    <property type="evidence" value="ECO:0007669"/>
    <property type="project" value="TreeGrafter"/>
</dbReference>
<evidence type="ECO:0000256" key="2">
    <source>
        <dbReference type="ARBA" id="ARBA00022679"/>
    </source>
</evidence>
<keyword evidence="1" id="KW-0328">Glycosyltransferase</keyword>
<evidence type="ECO:0000256" key="1">
    <source>
        <dbReference type="ARBA" id="ARBA00022676"/>
    </source>
</evidence>
<dbReference type="GO" id="GO:0046100">
    <property type="term" value="P:hypoxanthine metabolic process"/>
    <property type="evidence" value="ECO:0007669"/>
    <property type="project" value="TreeGrafter"/>
</dbReference>
<dbReference type="RefSeq" id="XP_019015463.1">
    <property type="nucleotide sequence ID" value="XM_019164814.1"/>
</dbReference>
<evidence type="ECO:0000313" key="4">
    <source>
        <dbReference type="Proteomes" id="UP000094455"/>
    </source>
</evidence>
<dbReference type="AlphaFoldDB" id="A0A1E3NDZ4"/>
<dbReference type="GO" id="GO:0005737">
    <property type="term" value="C:cytoplasm"/>
    <property type="evidence" value="ECO:0007669"/>
    <property type="project" value="TreeGrafter"/>
</dbReference>
<dbReference type="EMBL" id="KV454007">
    <property type="protein sequence ID" value="ODQ44350.1"/>
    <property type="molecule type" value="Genomic_DNA"/>
</dbReference>
<proteinExistence type="predicted"/>
<dbReference type="GO" id="GO:0004422">
    <property type="term" value="F:hypoxanthine phosphoribosyltransferase activity"/>
    <property type="evidence" value="ECO:0007669"/>
    <property type="project" value="EnsemblFungi"/>
</dbReference>
<dbReference type="Gene3D" id="3.40.50.2020">
    <property type="match status" value="1"/>
</dbReference>
<dbReference type="InterPro" id="IPR029057">
    <property type="entry name" value="PRTase-like"/>
</dbReference>
<gene>
    <name evidence="3" type="ORF">PICMEDRAFT_74598</name>
</gene>
<dbReference type="PANTHER" id="PTHR43363:SF1">
    <property type="entry name" value="HYPOXANTHINE-GUANINE PHOSPHORIBOSYLTRANSFERASE"/>
    <property type="match status" value="1"/>
</dbReference>
<dbReference type="GO" id="GO:0032264">
    <property type="term" value="P:IMP salvage"/>
    <property type="evidence" value="ECO:0007669"/>
    <property type="project" value="EnsemblFungi"/>
</dbReference>
<accession>A0A1E3NDZ4</accession>
<dbReference type="CDD" id="cd06223">
    <property type="entry name" value="PRTases_typeI"/>
    <property type="match status" value="1"/>
</dbReference>
<dbReference type="PANTHER" id="PTHR43363">
    <property type="entry name" value="HYPOXANTHINE PHOSPHORIBOSYLTRANSFERASE"/>
    <property type="match status" value="1"/>
</dbReference>
<dbReference type="Proteomes" id="UP000094455">
    <property type="component" value="Unassembled WGS sequence"/>
</dbReference>
<organism evidence="3 4">
    <name type="scientific">Pichia membranifaciens NRRL Y-2026</name>
    <dbReference type="NCBI Taxonomy" id="763406"/>
    <lineage>
        <taxon>Eukaryota</taxon>
        <taxon>Fungi</taxon>
        <taxon>Dikarya</taxon>
        <taxon>Ascomycota</taxon>
        <taxon>Saccharomycotina</taxon>
        <taxon>Pichiomycetes</taxon>
        <taxon>Pichiales</taxon>
        <taxon>Pichiaceae</taxon>
        <taxon>Pichia</taxon>
    </lineage>
</organism>
<dbReference type="SUPFAM" id="SSF53271">
    <property type="entry name" value="PRTase-like"/>
    <property type="match status" value="1"/>
</dbReference>
<sequence length="210" mass="23946">MSEEKIYISYNHIHQLCQEVAPRIMELDIDFIIAIGGGGFIPARILRTFLKQPGESSKRIFAIILSLYEDVQTRGDDAEEVGTGVKRIQWIDYMDSNIDLVGKKVLVIDEVDDSRTTIHYAINELIKDAETQAGGELKTDFYMFVLHNKLKEKRAELPACIAKAGHYIAARETPDCWVAYPWESDDIVHHQLMAEKQGYDIDIDRSSLSR</sequence>
<dbReference type="InterPro" id="IPR000836">
    <property type="entry name" value="PRTase_dom"/>
</dbReference>
<dbReference type="GO" id="GO:0032263">
    <property type="term" value="P:GMP salvage"/>
    <property type="evidence" value="ECO:0007669"/>
    <property type="project" value="EnsemblFungi"/>
</dbReference>